<name>A0A9X1RTL4_9BURK</name>
<accession>A0A9X1RTL4</accession>
<dbReference type="CDD" id="cd03801">
    <property type="entry name" value="GT4_PimA-like"/>
    <property type="match status" value="1"/>
</dbReference>
<dbReference type="Pfam" id="PF00534">
    <property type="entry name" value="Glycos_transf_1"/>
    <property type="match status" value="1"/>
</dbReference>
<keyword evidence="3" id="KW-1185">Reference proteome</keyword>
<dbReference type="EMBL" id="JAKLJA010000017">
    <property type="protein sequence ID" value="MCG5075617.1"/>
    <property type="molecule type" value="Genomic_DNA"/>
</dbReference>
<reference evidence="2" key="1">
    <citation type="submission" date="2022-01" db="EMBL/GenBank/DDBJ databases">
        <title>Genome sequence and assembly of Parabukholderia sp. RG36.</title>
        <authorList>
            <person name="Chhetri G."/>
        </authorList>
    </citation>
    <scope>NUCLEOTIDE SEQUENCE</scope>
    <source>
        <strain evidence="2">RG36</strain>
    </source>
</reference>
<dbReference type="PANTHER" id="PTHR12526:SF635">
    <property type="entry name" value="GLYCOSYL TRANSFERASE GROUP 1"/>
    <property type="match status" value="1"/>
</dbReference>
<sequence>MKILVTANLVPFMHGGANYHIAGVVNALQAAGHEVELLRLPFRFSPEADIVRAMSHASEIDLIQPNGVTIDQVLSLQFPGYGVAHPDHRVWVMHQHRAVYELYEPAKATTELADLRERVIAFDNRVLRAAKTVFANSRRVAERLREFNGVSATPLYHPPAQAEQFYCEDALDYVFFPSRLETLKRQHLVIEAARHMRSPLKIVLAGDGGQRGALAQLVERHGVGDRVALIGHISEAEKRAFYARAQAIVFPAFDEDYGYITLEAMLSGKPVVTCSDSGGPLEFVRHEDTGWVEAADAQALAARLDWIAANARKTADAGRRARDAYASAGITWDRVVQTLTRSYN</sequence>
<evidence type="ECO:0000259" key="1">
    <source>
        <dbReference type="Pfam" id="PF00534"/>
    </source>
</evidence>
<organism evidence="2 3">
    <name type="scientific">Paraburkholderia tagetis</name>
    <dbReference type="NCBI Taxonomy" id="2913261"/>
    <lineage>
        <taxon>Bacteria</taxon>
        <taxon>Pseudomonadati</taxon>
        <taxon>Pseudomonadota</taxon>
        <taxon>Betaproteobacteria</taxon>
        <taxon>Burkholderiales</taxon>
        <taxon>Burkholderiaceae</taxon>
        <taxon>Paraburkholderia</taxon>
    </lineage>
</organism>
<dbReference type="Gene3D" id="3.40.50.2000">
    <property type="entry name" value="Glycogen Phosphorylase B"/>
    <property type="match status" value="2"/>
</dbReference>
<gene>
    <name evidence="2" type="ORF">L5014_19950</name>
</gene>
<dbReference type="PANTHER" id="PTHR12526">
    <property type="entry name" value="GLYCOSYLTRANSFERASE"/>
    <property type="match status" value="1"/>
</dbReference>
<dbReference type="InterPro" id="IPR001296">
    <property type="entry name" value="Glyco_trans_1"/>
</dbReference>
<evidence type="ECO:0000313" key="2">
    <source>
        <dbReference type="EMBL" id="MCG5075617.1"/>
    </source>
</evidence>
<feature type="domain" description="Glycosyl transferase family 1" evidence="1">
    <location>
        <begin position="173"/>
        <end position="322"/>
    </location>
</feature>
<dbReference type="GO" id="GO:0016757">
    <property type="term" value="F:glycosyltransferase activity"/>
    <property type="evidence" value="ECO:0007669"/>
    <property type="project" value="InterPro"/>
</dbReference>
<proteinExistence type="predicted"/>
<dbReference type="Proteomes" id="UP001139308">
    <property type="component" value="Unassembled WGS sequence"/>
</dbReference>
<evidence type="ECO:0000313" key="3">
    <source>
        <dbReference type="Proteomes" id="UP001139308"/>
    </source>
</evidence>
<dbReference type="SUPFAM" id="SSF53756">
    <property type="entry name" value="UDP-Glycosyltransferase/glycogen phosphorylase"/>
    <property type="match status" value="1"/>
</dbReference>
<comment type="caution">
    <text evidence="2">The sequence shown here is derived from an EMBL/GenBank/DDBJ whole genome shotgun (WGS) entry which is preliminary data.</text>
</comment>
<protein>
    <submittedName>
        <fullName evidence="2">Glycosyltransferase family 4 protein</fullName>
    </submittedName>
</protein>
<dbReference type="RefSeq" id="WP_238465473.1">
    <property type="nucleotide sequence ID" value="NZ_JAKLJA010000017.1"/>
</dbReference>
<dbReference type="AlphaFoldDB" id="A0A9X1RTL4"/>